<feature type="region of interest" description="Disordered" evidence="1">
    <location>
        <begin position="1"/>
        <end position="168"/>
    </location>
</feature>
<organism evidence="4 5">
    <name type="scientific">Paramarasmius palmivorus</name>
    <dbReference type="NCBI Taxonomy" id="297713"/>
    <lineage>
        <taxon>Eukaryota</taxon>
        <taxon>Fungi</taxon>
        <taxon>Dikarya</taxon>
        <taxon>Basidiomycota</taxon>
        <taxon>Agaricomycotina</taxon>
        <taxon>Agaricomycetes</taxon>
        <taxon>Agaricomycetidae</taxon>
        <taxon>Agaricales</taxon>
        <taxon>Marasmiineae</taxon>
        <taxon>Marasmiaceae</taxon>
        <taxon>Paramarasmius</taxon>
    </lineage>
</organism>
<name>A0AAW0D7K7_9AGAR</name>
<feature type="compositionally biased region" description="Gly residues" evidence="1">
    <location>
        <begin position="110"/>
        <end position="119"/>
    </location>
</feature>
<dbReference type="Pfam" id="PF00789">
    <property type="entry name" value="UBX"/>
    <property type="match status" value="1"/>
</dbReference>
<feature type="compositionally biased region" description="Acidic residues" evidence="1">
    <location>
        <begin position="81"/>
        <end position="92"/>
    </location>
</feature>
<protein>
    <submittedName>
        <fullName evidence="4">Protein phosphatase regulator</fullName>
    </submittedName>
</protein>
<dbReference type="InterPro" id="IPR036241">
    <property type="entry name" value="NSFL1C_SEP_dom_sf"/>
</dbReference>
<dbReference type="Gene3D" id="3.30.420.210">
    <property type="entry name" value="SEP domain"/>
    <property type="match status" value="1"/>
</dbReference>
<evidence type="ECO:0000256" key="1">
    <source>
        <dbReference type="SAM" id="MobiDB-lite"/>
    </source>
</evidence>
<dbReference type="GO" id="GO:0043130">
    <property type="term" value="F:ubiquitin binding"/>
    <property type="evidence" value="ECO:0007669"/>
    <property type="project" value="TreeGrafter"/>
</dbReference>
<keyword evidence="5" id="KW-1185">Reference proteome</keyword>
<dbReference type="PANTHER" id="PTHR23333">
    <property type="entry name" value="UBX DOMAIN CONTAINING PROTEIN"/>
    <property type="match status" value="1"/>
</dbReference>
<dbReference type="SMART" id="SM00166">
    <property type="entry name" value="UBX"/>
    <property type="match status" value="1"/>
</dbReference>
<dbReference type="AlphaFoldDB" id="A0AAW0D7K7"/>
<evidence type="ECO:0000313" key="5">
    <source>
        <dbReference type="Proteomes" id="UP001383192"/>
    </source>
</evidence>
<dbReference type="SUPFAM" id="SSF102848">
    <property type="entry name" value="NSFL1 (p97 ATPase) cofactor p47, SEP domain"/>
    <property type="match status" value="1"/>
</dbReference>
<dbReference type="PANTHER" id="PTHR23333:SF20">
    <property type="entry name" value="NSFL1 COFACTOR P47"/>
    <property type="match status" value="1"/>
</dbReference>
<evidence type="ECO:0000259" key="3">
    <source>
        <dbReference type="PROSITE" id="PS51399"/>
    </source>
</evidence>
<feature type="compositionally biased region" description="Low complexity" evidence="1">
    <location>
        <begin position="41"/>
        <end position="52"/>
    </location>
</feature>
<proteinExistence type="predicted"/>
<feature type="domain" description="UBX" evidence="2">
    <location>
        <begin position="302"/>
        <end position="379"/>
    </location>
</feature>
<dbReference type="GO" id="GO:0031468">
    <property type="term" value="P:nuclear membrane reassembly"/>
    <property type="evidence" value="ECO:0007669"/>
    <property type="project" value="TreeGrafter"/>
</dbReference>
<feature type="region of interest" description="Disordered" evidence="1">
    <location>
        <begin position="237"/>
        <end position="301"/>
    </location>
</feature>
<dbReference type="SMART" id="SM00553">
    <property type="entry name" value="SEP"/>
    <property type="match status" value="1"/>
</dbReference>
<dbReference type="PROSITE" id="PS51399">
    <property type="entry name" value="SEP"/>
    <property type="match status" value="1"/>
</dbReference>
<dbReference type="GO" id="GO:0005634">
    <property type="term" value="C:nucleus"/>
    <property type="evidence" value="ECO:0007669"/>
    <property type="project" value="TreeGrafter"/>
</dbReference>
<evidence type="ECO:0000313" key="4">
    <source>
        <dbReference type="EMBL" id="KAK7047585.1"/>
    </source>
</evidence>
<dbReference type="Pfam" id="PF08059">
    <property type="entry name" value="SEP"/>
    <property type="match status" value="1"/>
</dbReference>
<dbReference type="CDD" id="cd01770">
    <property type="entry name" value="UBX_UBXN2"/>
    <property type="match status" value="1"/>
</dbReference>
<dbReference type="Gene3D" id="3.10.20.90">
    <property type="entry name" value="Phosphatidylinositol 3-kinase Catalytic Subunit, Chain A, domain 1"/>
    <property type="match status" value="1"/>
</dbReference>
<dbReference type="InterPro" id="IPR012989">
    <property type="entry name" value="SEP_domain"/>
</dbReference>
<accession>A0AAW0D7K7</accession>
<dbReference type="GO" id="GO:0005829">
    <property type="term" value="C:cytosol"/>
    <property type="evidence" value="ECO:0007669"/>
    <property type="project" value="TreeGrafter"/>
</dbReference>
<feature type="compositionally biased region" description="Basic and acidic residues" evidence="1">
    <location>
        <begin position="122"/>
        <end position="136"/>
    </location>
</feature>
<dbReference type="GO" id="GO:0000045">
    <property type="term" value="P:autophagosome assembly"/>
    <property type="evidence" value="ECO:0007669"/>
    <property type="project" value="TreeGrafter"/>
</dbReference>
<feature type="compositionally biased region" description="Gly residues" evidence="1">
    <location>
        <begin position="1"/>
        <end position="17"/>
    </location>
</feature>
<dbReference type="InterPro" id="IPR001012">
    <property type="entry name" value="UBX_dom"/>
</dbReference>
<dbReference type="InterPro" id="IPR029071">
    <property type="entry name" value="Ubiquitin-like_domsf"/>
</dbReference>
<dbReference type="EMBL" id="JAYKXP010000019">
    <property type="protein sequence ID" value="KAK7047585.1"/>
    <property type="molecule type" value="Genomic_DNA"/>
</dbReference>
<evidence type="ECO:0000259" key="2">
    <source>
        <dbReference type="PROSITE" id="PS50033"/>
    </source>
</evidence>
<feature type="domain" description="SEP" evidence="3">
    <location>
        <begin position="173"/>
        <end position="238"/>
    </location>
</feature>
<dbReference type="GO" id="GO:0061025">
    <property type="term" value="P:membrane fusion"/>
    <property type="evidence" value="ECO:0007669"/>
    <property type="project" value="TreeGrafter"/>
</dbReference>
<dbReference type="SUPFAM" id="SSF54236">
    <property type="entry name" value="Ubiquitin-like"/>
    <property type="match status" value="1"/>
</dbReference>
<feature type="compositionally biased region" description="Low complexity" evidence="1">
    <location>
        <begin position="260"/>
        <end position="287"/>
    </location>
</feature>
<dbReference type="GO" id="GO:0007030">
    <property type="term" value="P:Golgi organization"/>
    <property type="evidence" value="ECO:0007669"/>
    <property type="project" value="TreeGrafter"/>
</dbReference>
<dbReference type="GO" id="GO:0043161">
    <property type="term" value="P:proteasome-mediated ubiquitin-dependent protein catabolic process"/>
    <property type="evidence" value="ECO:0007669"/>
    <property type="project" value="TreeGrafter"/>
</dbReference>
<dbReference type="FunFam" id="3.30.420.210:FF:000002">
    <property type="entry name" value="UBX domain-containing protein 1"/>
    <property type="match status" value="1"/>
</dbReference>
<sequence>MSGDENNGGGQTLGGGPSEPLPSGWGQPSRPRIGRIGDWNNGGNQTQSNNGSRLRTLGDLAPGDGPRMPPPSAHAGHSHDDSDEEGGPDEGENWFAGGERSGISVQNPGRPGGESGVPGGDMVRDLLRRAAERGPPPERVQAGTFSGGGHTLGGDEAESSFIPDPNAEMDVEPTIRHLVFWRDGFTVEDGELMRYDDPNNEAVLAEIHSGRAPPSILNVRPGEPVELRVQKRTNEDYVPPKRGAFHGTGNRLGAPVPEVSGAGASGSSMPGSFPGSSSASGPSSSESTAERQNLATKFEVDQSKPMTSVQIRLADGTRMVCRVNLTHTVLDLRNFINASRPENLTRPYSICTTFPNRVLDDNSATIEAAGLKNSVVVQKWDDA</sequence>
<reference evidence="4 5" key="1">
    <citation type="submission" date="2024-01" db="EMBL/GenBank/DDBJ databases">
        <title>A draft genome for a cacao thread blight-causing isolate of Paramarasmius palmivorus.</title>
        <authorList>
            <person name="Baruah I.K."/>
            <person name="Bukari Y."/>
            <person name="Amoako-Attah I."/>
            <person name="Meinhardt L.W."/>
            <person name="Bailey B.A."/>
            <person name="Cohen S.P."/>
        </authorList>
    </citation>
    <scope>NUCLEOTIDE SEQUENCE [LARGE SCALE GENOMIC DNA]</scope>
    <source>
        <strain evidence="4 5">GH-12</strain>
    </source>
</reference>
<dbReference type="PROSITE" id="PS50033">
    <property type="entry name" value="UBX"/>
    <property type="match status" value="1"/>
</dbReference>
<comment type="caution">
    <text evidence="4">The sequence shown here is derived from an EMBL/GenBank/DDBJ whole genome shotgun (WGS) entry which is preliminary data.</text>
</comment>
<dbReference type="Proteomes" id="UP001383192">
    <property type="component" value="Unassembled WGS sequence"/>
</dbReference>
<gene>
    <name evidence="4" type="primary">SHP1_2</name>
    <name evidence="4" type="ORF">VNI00_006353</name>
</gene>